<feature type="domain" description="ABC transporter" evidence="10">
    <location>
        <begin position="337"/>
        <end position="575"/>
    </location>
</feature>
<gene>
    <name evidence="12" type="ORF">A3J48_03255</name>
</gene>
<dbReference type="SUPFAM" id="SSF52540">
    <property type="entry name" value="P-loop containing nucleoside triphosphate hydrolases"/>
    <property type="match status" value="1"/>
</dbReference>
<feature type="domain" description="ABC transmembrane type-1" evidence="11">
    <location>
        <begin position="16"/>
        <end position="305"/>
    </location>
</feature>
<dbReference type="InterPro" id="IPR003439">
    <property type="entry name" value="ABC_transporter-like_ATP-bd"/>
</dbReference>
<dbReference type="EMBL" id="MFES01000016">
    <property type="protein sequence ID" value="OGE86024.1"/>
    <property type="molecule type" value="Genomic_DNA"/>
</dbReference>
<keyword evidence="5" id="KW-0547">Nucleotide-binding</keyword>
<dbReference type="CDD" id="cd07346">
    <property type="entry name" value="ABC_6TM_exporters"/>
    <property type="match status" value="1"/>
</dbReference>
<dbReference type="InterPro" id="IPR017871">
    <property type="entry name" value="ABC_transporter-like_CS"/>
</dbReference>
<dbReference type="PROSITE" id="PS50929">
    <property type="entry name" value="ABC_TM1F"/>
    <property type="match status" value="1"/>
</dbReference>
<evidence type="ECO:0000256" key="4">
    <source>
        <dbReference type="ARBA" id="ARBA00022692"/>
    </source>
</evidence>
<keyword evidence="7 9" id="KW-1133">Transmembrane helix</keyword>
<feature type="transmembrane region" description="Helical" evidence="9">
    <location>
        <begin position="132"/>
        <end position="155"/>
    </location>
</feature>
<proteinExistence type="predicted"/>
<dbReference type="SMART" id="SM00382">
    <property type="entry name" value="AAA"/>
    <property type="match status" value="1"/>
</dbReference>
<evidence type="ECO:0000256" key="1">
    <source>
        <dbReference type="ARBA" id="ARBA00004651"/>
    </source>
</evidence>
<dbReference type="STRING" id="1817832.A3J48_03255"/>
<dbReference type="PANTHER" id="PTHR43394:SF1">
    <property type="entry name" value="ATP-BINDING CASSETTE SUB-FAMILY B MEMBER 10, MITOCHONDRIAL"/>
    <property type="match status" value="1"/>
</dbReference>
<evidence type="ECO:0000313" key="13">
    <source>
        <dbReference type="Proteomes" id="UP000176786"/>
    </source>
</evidence>
<dbReference type="AlphaFoldDB" id="A0A1F5P8B8"/>
<dbReference type="PROSITE" id="PS00211">
    <property type="entry name" value="ABC_TRANSPORTER_1"/>
    <property type="match status" value="1"/>
</dbReference>
<dbReference type="GO" id="GO:0015421">
    <property type="term" value="F:ABC-type oligopeptide transporter activity"/>
    <property type="evidence" value="ECO:0007669"/>
    <property type="project" value="TreeGrafter"/>
</dbReference>
<dbReference type="GO" id="GO:0005524">
    <property type="term" value="F:ATP binding"/>
    <property type="evidence" value="ECO:0007669"/>
    <property type="project" value="UniProtKB-KW"/>
</dbReference>
<keyword evidence="6 12" id="KW-0067">ATP-binding</keyword>
<evidence type="ECO:0000256" key="2">
    <source>
        <dbReference type="ARBA" id="ARBA00022448"/>
    </source>
</evidence>
<feature type="transmembrane region" description="Helical" evidence="9">
    <location>
        <begin position="241"/>
        <end position="268"/>
    </location>
</feature>
<dbReference type="Pfam" id="PF00005">
    <property type="entry name" value="ABC_tran"/>
    <property type="match status" value="1"/>
</dbReference>
<name>A0A1F5P8B8_9BACT</name>
<dbReference type="FunFam" id="3.40.50.300:FF:000299">
    <property type="entry name" value="ABC transporter ATP-binding protein/permease"/>
    <property type="match status" value="1"/>
</dbReference>
<dbReference type="InterPro" id="IPR039421">
    <property type="entry name" value="Type_1_exporter"/>
</dbReference>
<keyword evidence="3" id="KW-1003">Cell membrane</keyword>
<evidence type="ECO:0000256" key="5">
    <source>
        <dbReference type="ARBA" id="ARBA00022741"/>
    </source>
</evidence>
<keyword evidence="8 9" id="KW-0472">Membrane</keyword>
<keyword evidence="2" id="KW-0813">Transport</keyword>
<dbReference type="InterPro" id="IPR036640">
    <property type="entry name" value="ABC1_TM_sf"/>
</dbReference>
<comment type="caution">
    <text evidence="12">The sequence shown here is derived from an EMBL/GenBank/DDBJ whole genome shotgun (WGS) entry which is preliminary data.</text>
</comment>
<feature type="transmembrane region" description="Helical" evidence="9">
    <location>
        <begin position="55"/>
        <end position="73"/>
    </location>
</feature>
<sequence>MRLLFDYIKQHKKTLIGALILAAINQTFSLLDPQIFRIIIDRYAIRAGQIPAEEFIHGVLIWLLAYMGVALASRIAKNFQDYYVNVITQRVGTKLYATGVNHSFSLPFGVFEDQRSGEILLKLQKARTDSQALIQSAINVVFLTAIGIIFVLVYAFIVHPFVGLAFFSVIPIITVVTFLISRRIKDAQKEIVRESAALAGATTETIRNVELVKSLGLEGQEANRLNAVNEKILRLELRKIVLIRYLSFSQGTLVNAVRAGIMFLMLWLMATNSMTLGEFFSLLFYSFYIFNPLSELTNVTSQYQEARASLEALQEILSIPPEEKPTKPRQVESLRSIEFSRLSFRYSQGDTASIKNVSFGIRAGETAAFVGPSGSGKSTLVKLILGLYQPTEGNLFLNGIDSREIDYENFRQKIGYVSQDTQLFAGTIRENLLFINPAASDDDCLLALKHAAALPIVERGDKGLDTKIGEGGIKISGGEKQRLAIARALLRNPELIIFDEATSSLDSITEKAITQTIRDVAKYRPNLMTILVAHRLSTVLHVDKIFVLESGSVIEEGAHQELLNKQNLYAALWREQGGVAIITP</sequence>
<keyword evidence="4 9" id="KW-0812">Transmembrane</keyword>
<organism evidence="12 13">
    <name type="scientific">Candidatus Doudnabacteria bacterium RIFCSPHIGHO2_02_FULL_46_11</name>
    <dbReference type="NCBI Taxonomy" id="1817832"/>
    <lineage>
        <taxon>Bacteria</taxon>
        <taxon>Candidatus Doudnaibacteriota</taxon>
    </lineage>
</organism>
<comment type="subcellular location">
    <subcellularLocation>
        <location evidence="1">Cell membrane</location>
        <topology evidence="1">Multi-pass membrane protein</topology>
    </subcellularLocation>
</comment>
<dbReference type="PROSITE" id="PS50893">
    <property type="entry name" value="ABC_TRANSPORTER_2"/>
    <property type="match status" value="1"/>
</dbReference>
<dbReference type="Pfam" id="PF00664">
    <property type="entry name" value="ABC_membrane"/>
    <property type="match status" value="1"/>
</dbReference>
<evidence type="ECO:0000256" key="6">
    <source>
        <dbReference type="ARBA" id="ARBA00022840"/>
    </source>
</evidence>
<protein>
    <submittedName>
        <fullName evidence="12">ABC transporter ATP-binding protein</fullName>
    </submittedName>
</protein>
<dbReference type="PANTHER" id="PTHR43394">
    <property type="entry name" value="ATP-DEPENDENT PERMEASE MDL1, MITOCHONDRIAL"/>
    <property type="match status" value="1"/>
</dbReference>
<dbReference type="Gene3D" id="3.40.50.300">
    <property type="entry name" value="P-loop containing nucleotide triphosphate hydrolases"/>
    <property type="match status" value="1"/>
</dbReference>
<dbReference type="SUPFAM" id="SSF90123">
    <property type="entry name" value="ABC transporter transmembrane region"/>
    <property type="match status" value="1"/>
</dbReference>
<reference evidence="12 13" key="1">
    <citation type="journal article" date="2016" name="Nat. Commun.">
        <title>Thousands of microbial genomes shed light on interconnected biogeochemical processes in an aquifer system.</title>
        <authorList>
            <person name="Anantharaman K."/>
            <person name="Brown C.T."/>
            <person name="Hug L.A."/>
            <person name="Sharon I."/>
            <person name="Castelle C.J."/>
            <person name="Probst A.J."/>
            <person name="Thomas B.C."/>
            <person name="Singh A."/>
            <person name="Wilkins M.J."/>
            <person name="Karaoz U."/>
            <person name="Brodie E.L."/>
            <person name="Williams K.H."/>
            <person name="Hubbard S.S."/>
            <person name="Banfield J.F."/>
        </authorList>
    </citation>
    <scope>NUCLEOTIDE SEQUENCE [LARGE SCALE GENOMIC DNA]</scope>
</reference>
<accession>A0A1F5P8B8</accession>
<evidence type="ECO:0000256" key="9">
    <source>
        <dbReference type="SAM" id="Phobius"/>
    </source>
</evidence>
<evidence type="ECO:0000313" key="12">
    <source>
        <dbReference type="EMBL" id="OGE86024.1"/>
    </source>
</evidence>
<evidence type="ECO:0000256" key="8">
    <source>
        <dbReference type="ARBA" id="ARBA00023136"/>
    </source>
</evidence>
<dbReference type="Gene3D" id="1.20.1560.10">
    <property type="entry name" value="ABC transporter type 1, transmembrane domain"/>
    <property type="match status" value="1"/>
</dbReference>
<dbReference type="GO" id="GO:0005886">
    <property type="term" value="C:plasma membrane"/>
    <property type="evidence" value="ECO:0007669"/>
    <property type="project" value="UniProtKB-SubCell"/>
</dbReference>
<feature type="transmembrane region" description="Helical" evidence="9">
    <location>
        <begin position="161"/>
        <end position="180"/>
    </location>
</feature>
<dbReference type="GO" id="GO:0016887">
    <property type="term" value="F:ATP hydrolysis activity"/>
    <property type="evidence" value="ECO:0007669"/>
    <property type="project" value="InterPro"/>
</dbReference>
<evidence type="ECO:0000256" key="3">
    <source>
        <dbReference type="ARBA" id="ARBA00022475"/>
    </source>
</evidence>
<dbReference type="Proteomes" id="UP000176786">
    <property type="component" value="Unassembled WGS sequence"/>
</dbReference>
<dbReference type="InterPro" id="IPR011527">
    <property type="entry name" value="ABC1_TM_dom"/>
</dbReference>
<evidence type="ECO:0000259" key="11">
    <source>
        <dbReference type="PROSITE" id="PS50929"/>
    </source>
</evidence>
<dbReference type="InterPro" id="IPR003593">
    <property type="entry name" value="AAA+_ATPase"/>
</dbReference>
<evidence type="ECO:0000259" key="10">
    <source>
        <dbReference type="PROSITE" id="PS50893"/>
    </source>
</evidence>
<evidence type="ECO:0000256" key="7">
    <source>
        <dbReference type="ARBA" id="ARBA00022989"/>
    </source>
</evidence>
<dbReference type="InterPro" id="IPR027417">
    <property type="entry name" value="P-loop_NTPase"/>
</dbReference>